<evidence type="ECO:0000256" key="1">
    <source>
        <dbReference type="SAM" id="Phobius"/>
    </source>
</evidence>
<reference evidence="2 3" key="1">
    <citation type="journal article" date="2018" name="Plant J.">
        <title>Genome sequences of Chlorella sorokiniana UTEX 1602 and Micractinium conductrix SAG 241.80: implications to maltose excretion by a green alga.</title>
        <authorList>
            <person name="Arriola M.B."/>
            <person name="Velmurugan N."/>
            <person name="Zhang Y."/>
            <person name="Plunkett M.H."/>
            <person name="Hondzo H."/>
            <person name="Barney B.M."/>
        </authorList>
    </citation>
    <scope>NUCLEOTIDE SEQUENCE [LARGE SCALE GENOMIC DNA]</scope>
    <source>
        <strain evidence="2 3">SAG 241.80</strain>
    </source>
</reference>
<dbReference type="EMBL" id="LHPF02000025">
    <property type="protein sequence ID" value="PSC69584.1"/>
    <property type="molecule type" value="Genomic_DNA"/>
</dbReference>
<dbReference type="AlphaFoldDB" id="A0A2P6V671"/>
<organism evidence="2 3">
    <name type="scientific">Micractinium conductrix</name>
    <dbReference type="NCBI Taxonomy" id="554055"/>
    <lineage>
        <taxon>Eukaryota</taxon>
        <taxon>Viridiplantae</taxon>
        <taxon>Chlorophyta</taxon>
        <taxon>core chlorophytes</taxon>
        <taxon>Trebouxiophyceae</taxon>
        <taxon>Chlorellales</taxon>
        <taxon>Chlorellaceae</taxon>
        <taxon>Chlorella clade</taxon>
        <taxon>Micractinium</taxon>
    </lineage>
</organism>
<protein>
    <submittedName>
        <fullName evidence="2">Cation acetate symporter</fullName>
    </submittedName>
</protein>
<dbReference type="Proteomes" id="UP000239649">
    <property type="component" value="Unassembled WGS sequence"/>
</dbReference>
<dbReference type="OrthoDB" id="10668390at2759"/>
<feature type="transmembrane region" description="Helical" evidence="1">
    <location>
        <begin position="175"/>
        <end position="197"/>
    </location>
</feature>
<sequence>MTTHGLAKFNTLYPASTAGPLGSLLQVCIAYGGTWLIFYTCFSPAPFRWLFPQLGVATALLLTRTPSICSNPNFRSGYALLARALAAPDTAAGALCRACQPAAVLATFAAVACHLYGTELAQRRAFLARLRAQRARPGAPGVWCPPDGSHTVRGGERARDGPIPAHDGRACMSEFWLSFAVPAIGALLSFVVFPVHLRE</sequence>
<feature type="transmembrane region" description="Helical" evidence="1">
    <location>
        <begin position="20"/>
        <end position="42"/>
    </location>
</feature>
<accession>A0A2P6V671</accession>
<keyword evidence="1" id="KW-1133">Transmembrane helix</keyword>
<keyword evidence="1" id="KW-0472">Membrane</keyword>
<name>A0A2P6V671_9CHLO</name>
<evidence type="ECO:0000313" key="3">
    <source>
        <dbReference type="Proteomes" id="UP000239649"/>
    </source>
</evidence>
<proteinExistence type="predicted"/>
<keyword evidence="1" id="KW-0812">Transmembrane</keyword>
<evidence type="ECO:0000313" key="2">
    <source>
        <dbReference type="EMBL" id="PSC69584.1"/>
    </source>
</evidence>
<gene>
    <name evidence="2" type="ORF">C2E20_6904</name>
</gene>
<keyword evidence="3" id="KW-1185">Reference proteome</keyword>
<comment type="caution">
    <text evidence="2">The sequence shown here is derived from an EMBL/GenBank/DDBJ whole genome shotgun (WGS) entry which is preliminary data.</text>
</comment>